<organism evidence="17 18">
    <name type="scientific">Paenibacillus vandeheii</name>
    <dbReference type="NCBI Taxonomy" id="3035917"/>
    <lineage>
        <taxon>Bacteria</taxon>
        <taxon>Bacillati</taxon>
        <taxon>Bacillota</taxon>
        <taxon>Bacilli</taxon>
        <taxon>Bacillales</taxon>
        <taxon>Paenibacillaceae</taxon>
        <taxon>Paenibacillus</taxon>
    </lineage>
</organism>
<accession>A0ABT8JHJ5</accession>
<feature type="domain" description="Histidine kinase" evidence="15">
    <location>
        <begin position="185"/>
        <end position="398"/>
    </location>
</feature>
<evidence type="ECO:0000256" key="11">
    <source>
        <dbReference type="ARBA" id="ARBA00022989"/>
    </source>
</evidence>
<dbReference type="Pfam" id="PF02518">
    <property type="entry name" value="HATPase_c"/>
    <property type="match status" value="1"/>
</dbReference>
<evidence type="ECO:0000259" key="15">
    <source>
        <dbReference type="PROSITE" id="PS50109"/>
    </source>
</evidence>
<keyword evidence="4" id="KW-1003">Cell membrane</keyword>
<dbReference type="InterPro" id="IPR004358">
    <property type="entry name" value="Sig_transdc_His_kin-like_C"/>
</dbReference>
<dbReference type="PROSITE" id="PS50885">
    <property type="entry name" value="HAMP"/>
    <property type="match status" value="1"/>
</dbReference>
<evidence type="ECO:0000256" key="2">
    <source>
        <dbReference type="ARBA" id="ARBA00004651"/>
    </source>
</evidence>
<keyword evidence="8" id="KW-0547">Nucleotide-binding</keyword>
<evidence type="ECO:0000256" key="6">
    <source>
        <dbReference type="ARBA" id="ARBA00022679"/>
    </source>
</evidence>
<reference evidence="17" key="1">
    <citation type="submission" date="2023-03" db="EMBL/GenBank/DDBJ databases">
        <title>MT1 and MT2 Draft Genomes of Novel Species.</title>
        <authorList>
            <person name="Venkateswaran K."/>
        </authorList>
    </citation>
    <scope>NUCLEOTIDE SEQUENCE</scope>
    <source>
        <strain evidence="17">F6_3S_P_1C</strain>
    </source>
</reference>
<dbReference type="Gene3D" id="1.10.287.130">
    <property type="match status" value="1"/>
</dbReference>
<keyword evidence="11 14" id="KW-1133">Transmembrane helix</keyword>
<comment type="subcellular location">
    <subcellularLocation>
        <location evidence="2">Cell membrane</location>
        <topology evidence="2">Multi-pass membrane protein</topology>
    </subcellularLocation>
</comment>
<dbReference type="EC" id="2.7.13.3" evidence="3"/>
<keyword evidence="6" id="KW-0808">Transferase</keyword>
<keyword evidence="9 17" id="KW-0418">Kinase</keyword>
<dbReference type="InterPro" id="IPR050398">
    <property type="entry name" value="HssS/ArlS-like"/>
</dbReference>
<dbReference type="InterPro" id="IPR036890">
    <property type="entry name" value="HATPase_C_sf"/>
</dbReference>
<dbReference type="GO" id="GO:0016301">
    <property type="term" value="F:kinase activity"/>
    <property type="evidence" value="ECO:0007669"/>
    <property type="project" value="UniProtKB-KW"/>
</dbReference>
<feature type="transmembrane region" description="Helical" evidence="14">
    <location>
        <begin position="90"/>
        <end position="116"/>
    </location>
</feature>
<evidence type="ECO:0000256" key="9">
    <source>
        <dbReference type="ARBA" id="ARBA00022777"/>
    </source>
</evidence>
<keyword evidence="18" id="KW-1185">Reference proteome</keyword>
<comment type="caution">
    <text evidence="17">The sequence shown here is derived from an EMBL/GenBank/DDBJ whole genome shotgun (WGS) entry which is preliminary data.</text>
</comment>
<keyword evidence="10" id="KW-0067">ATP-binding</keyword>
<feature type="transmembrane region" description="Helical" evidence="14">
    <location>
        <begin position="12"/>
        <end position="33"/>
    </location>
</feature>
<evidence type="ECO:0000256" key="4">
    <source>
        <dbReference type="ARBA" id="ARBA00022475"/>
    </source>
</evidence>
<keyword evidence="12" id="KW-0902">Two-component regulatory system</keyword>
<dbReference type="Gene3D" id="3.30.565.10">
    <property type="entry name" value="Histidine kinase-like ATPase, C-terminal domain"/>
    <property type="match status" value="1"/>
</dbReference>
<dbReference type="SMART" id="SM00387">
    <property type="entry name" value="HATPase_c"/>
    <property type="match status" value="1"/>
</dbReference>
<evidence type="ECO:0000256" key="8">
    <source>
        <dbReference type="ARBA" id="ARBA00022741"/>
    </source>
</evidence>
<dbReference type="InterPro" id="IPR003660">
    <property type="entry name" value="HAMP_dom"/>
</dbReference>
<dbReference type="Pfam" id="PF00672">
    <property type="entry name" value="HAMP"/>
    <property type="match status" value="1"/>
</dbReference>
<dbReference type="PRINTS" id="PR00344">
    <property type="entry name" value="BCTRLSENSOR"/>
</dbReference>
<dbReference type="SMART" id="SM00388">
    <property type="entry name" value="HisKA"/>
    <property type="match status" value="1"/>
</dbReference>
<keyword evidence="7 14" id="KW-0812">Transmembrane</keyword>
<dbReference type="RefSeq" id="WP_024630913.1">
    <property type="nucleotide sequence ID" value="NZ_JAROCD010000011.1"/>
</dbReference>
<dbReference type="SMART" id="SM00304">
    <property type="entry name" value="HAMP"/>
    <property type="match status" value="1"/>
</dbReference>
<protein>
    <recommendedName>
        <fullName evidence="3">histidine kinase</fullName>
        <ecNumber evidence="3">2.7.13.3</ecNumber>
    </recommendedName>
</protein>
<evidence type="ECO:0000256" key="5">
    <source>
        <dbReference type="ARBA" id="ARBA00022553"/>
    </source>
</evidence>
<evidence type="ECO:0000313" key="17">
    <source>
        <dbReference type="EMBL" id="MDN4603932.1"/>
    </source>
</evidence>
<dbReference type="InterPro" id="IPR005467">
    <property type="entry name" value="His_kinase_dom"/>
</dbReference>
<comment type="catalytic activity">
    <reaction evidence="1">
        <text>ATP + protein L-histidine = ADP + protein N-phospho-L-histidine.</text>
        <dbReference type="EC" id="2.7.13.3"/>
    </reaction>
</comment>
<dbReference type="CDD" id="cd06225">
    <property type="entry name" value="HAMP"/>
    <property type="match status" value="1"/>
</dbReference>
<sequence length="402" mass="45391">MGKIKKAFQNMPISFSFMIFMLGFGLIATLLSVKTLEYTGGLALDLQWSYLRSGVVPYTSEIDESGEVIKTYDTTNVTEYFTPTDKLLYIIYQGLPFVLIPIFAICSLVGVPLLFYKLKLKKPMELMISGAEKISNNDLDFEIEYDTKDEMGKLCNAFEKMRSSLDKNNRIMWRAMEERKKLNAAFSHDLRTPLTVLRGYTDFLIKYLPEDKISKDKVLSTITTMNNHIQRLECHVTSMNSIQRLEEIEVVPYPISFDHFSSQLQETANILGKDQNIVFESKSSCSNINVDINLVTQAFENLLSNAIRYTKQRISISCEAADEMLTIIVADDGVGFSQEALQSATKPFFRDKKEPDKVHVGLGLNICKVICEKHGGQLVINNTSNGGAEVSATFKLIDHAEK</sequence>
<evidence type="ECO:0000256" key="12">
    <source>
        <dbReference type="ARBA" id="ARBA00023012"/>
    </source>
</evidence>
<evidence type="ECO:0000256" key="10">
    <source>
        <dbReference type="ARBA" id="ARBA00022840"/>
    </source>
</evidence>
<evidence type="ECO:0000259" key="16">
    <source>
        <dbReference type="PROSITE" id="PS50885"/>
    </source>
</evidence>
<evidence type="ECO:0000256" key="1">
    <source>
        <dbReference type="ARBA" id="ARBA00000085"/>
    </source>
</evidence>
<dbReference type="CDD" id="cd00082">
    <property type="entry name" value="HisKA"/>
    <property type="match status" value="1"/>
</dbReference>
<feature type="domain" description="HAMP" evidence="16">
    <location>
        <begin position="118"/>
        <end position="170"/>
    </location>
</feature>
<dbReference type="EMBL" id="JAROCD010000011">
    <property type="protein sequence ID" value="MDN4603932.1"/>
    <property type="molecule type" value="Genomic_DNA"/>
</dbReference>
<dbReference type="Pfam" id="PF00512">
    <property type="entry name" value="HisKA"/>
    <property type="match status" value="1"/>
</dbReference>
<dbReference type="PANTHER" id="PTHR45528">
    <property type="entry name" value="SENSOR HISTIDINE KINASE CPXA"/>
    <property type="match status" value="1"/>
</dbReference>
<keyword evidence="5" id="KW-0597">Phosphoprotein</keyword>
<gene>
    <name evidence="17" type="ORF">P5G61_22000</name>
</gene>
<evidence type="ECO:0000256" key="13">
    <source>
        <dbReference type="ARBA" id="ARBA00023136"/>
    </source>
</evidence>
<dbReference type="InterPro" id="IPR003594">
    <property type="entry name" value="HATPase_dom"/>
</dbReference>
<evidence type="ECO:0000256" key="14">
    <source>
        <dbReference type="SAM" id="Phobius"/>
    </source>
</evidence>
<dbReference type="SUPFAM" id="SSF55874">
    <property type="entry name" value="ATPase domain of HSP90 chaperone/DNA topoisomerase II/histidine kinase"/>
    <property type="match status" value="1"/>
</dbReference>
<dbReference type="Proteomes" id="UP001174205">
    <property type="component" value="Unassembled WGS sequence"/>
</dbReference>
<keyword evidence="13 14" id="KW-0472">Membrane</keyword>
<name>A0ABT8JHJ5_9BACL</name>
<evidence type="ECO:0000313" key="18">
    <source>
        <dbReference type="Proteomes" id="UP001174205"/>
    </source>
</evidence>
<dbReference type="Gene3D" id="6.10.340.10">
    <property type="match status" value="1"/>
</dbReference>
<dbReference type="PANTHER" id="PTHR45528:SF1">
    <property type="entry name" value="SENSOR HISTIDINE KINASE CPXA"/>
    <property type="match status" value="1"/>
</dbReference>
<dbReference type="PROSITE" id="PS50109">
    <property type="entry name" value="HIS_KIN"/>
    <property type="match status" value="1"/>
</dbReference>
<dbReference type="SUPFAM" id="SSF47384">
    <property type="entry name" value="Homodimeric domain of signal transducing histidine kinase"/>
    <property type="match status" value="1"/>
</dbReference>
<dbReference type="InterPro" id="IPR003661">
    <property type="entry name" value="HisK_dim/P_dom"/>
</dbReference>
<evidence type="ECO:0000256" key="3">
    <source>
        <dbReference type="ARBA" id="ARBA00012438"/>
    </source>
</evidence>
<proteinExistence type="predicted"/>
<evidence type="ECO:0000256" key="7">
    <source>
        <dbReference type="ARBA" id="ARBA00022692"/>
    </source>
</evidence>
<dbReference type="InterPro" id="IPR036097">
    <property type="entry name" value="HisK_dim/P_sf"/>
</dbReference>
<dbReference type="SUPFAM" id="SSF158472">
    <property type="entry name" value="HAMP domain-like"/>
    <property type="match status" value="1"/>
</dbReference>